<dbReference type="Gene3D" id="1.10.3720.10">
    <property type="entry name" value="MetI-like"/>
    <property type="match status" value="1"/>
</dbReference>
<dbReference type="CDD" id="cd06261">
    <property type="entry name" value="TM_PBP2"/>
    <property type="match status" value="1"/>
</dbReference>
<evidence type="ECO:0000256" key="2">
    <source>
        <dbReference type="ARBA" id="ARBA00007069"/>
    </source>
</evidence>
<organism evidence="12 13">
    <name type="scientific">Bifidobacterium italicum</name>
    <dbReference type="NCBI Taxonomy" id="1960968"/>
    <lineage>
        <taxon>Bacteria</taxon>
        <taxon>Bacillati</taxon>
        <taxon>Actinomycetota</taxon>
        <taxon>Actinomycetes</taxon>
        <taxon>Bifidobacteriales</taxon>
        <taxon>Bifidobacteriaceae</taxon>
        <taxon>Bifidobacterium</taxon>
    </lineage>
</organism>
<dbReference type="EMBL" id="MVOG01000003">
    <property type="protein sequence ID" value="PAU70179.1"/>
    <property type="molecule type" value="Genomic_DNA"/>
</dbReference>
<keyword evidence="3 9" id="KW-0813">Transport</keyword>
<dbReference type="PANTHER" id="PTHR30425:SF1">
    <property type="entry name" value="PHOSPHATE TRANSPORT SYSTEM PERMEASE PROTEIN PSTC"/>
    <property type="match status" value="1"/>
</dbReference>
<dbReference type="PROSITE" id="PS50928">
    <property type="entry name" value="ABC_TM1"/>
    <property type="match status" value="1"/>
</dbReference>
<dbReference type="PANTHER" id="PTHR30425">
    <property type="entry name" value="PHOSPHATE TRANSPORT SYSTEM PERMEASE PROTEIN PST"/>
    <property type="match status" value="1"/>
</dbReference>
<feature type="transmembrane region" description="Helical" evidence="9">
    <location>
        <begin position="97"/>
        <end position="124"/>
    </location>
</feature>
<name>A0A2A2ELY5_9BIFI</name>
<dbReference type="SUPFAM" id="SSF161098">
    <property type="entry name" value="MetI-like"/>
    <property type="match status" value="1"/>
</dbReference>
<keyword evidence="4 10" id="KW-1003">Cell membrane</keyword>
<feature type="transmembrane region" description="Helical" evidence="9">
    <location>
        <begin position="131"/>
        <end position="153"/>
    </location>
</feature>
<evidence type="ECO:0000256" key="4">
    <source>
        <dbReference type="ARBA" id="ARBA00022475"/>
    </source>
</evidence>
<dbReference type="RefSeq" id="WP_095612611.1">
    <property type="nucleotide sequence ID" value="NZ_MVOG01000003.1"/>
</dbReference>
<dbReference type="InterPro" id="IPR035906">
    <property type="entry name" value="MetI-like_sf"/>
</dbReference>
<evidence type="ECO:0000256" key="10">
    <source>
        <dbReference type="RuleBase" id="RU363054"/>
    </source>
</evidence>
<dbReference type="InterPro" id="IPR000515">
    <property type="entry name" value="MetI-like"/>
</dbReference>
<dbReference type="InterPro" id="IPR011864">
    <property type="entry name" value="Phosphate_PstC"/>
</dbReference>
<dbReference type="InterPro" id="IPR051124">
    <property type="entry name" value="Phosphate_Transport_Permease"/>
</dbReference>
<gene>
    <name evidence="12" type="ORF">B1400_0150</name>
</gene>
<dbReference type="Pfam" id="PF00528">
    <property type="entry name" value="BPD_transp_1"/>
    <property type="match status" value="1"/>
</dbReference>
<dbReference type="AlphaFoldDB" id="A0A2A2ELY5"/>
<comment type="subcellular location">
    <subcellularLocation>
        <location evidence="1 9">Cell membrane</location>
        <topology evidence="1 9">Multi-pass membrane protein</topology>
    </subcellularLocation>
</comment>
<evidence type="ECO:0000256" key="9">
    <source>
        <dbReference type="RuleBase" id="RU363032"/>
    </source>
</evidence>
<dbReference type="NCBIfam" id="TIGR02138">
    <property type="entry name" value="phosphate_pstC"/>
    <property type="match status" value="1"/>
</dbReference>
<keyword evidence="13" id="KW-1185">Reference proteome</keyword>
<comment type="function">
    <text evidence="10">Part of the binding-protein-dependent transport system for phosphate; probably responsible for the translocation of the substrate across the membrane.</text>
</comment>
<dbReference type="Proteomes" id="UP000217986">
    <property type="component" value="Unassembled WGS sequence"/>
</dbReference>
<dbReference type="GO" id="GO:0005886">
    <property type="term" value="C:plasma membrane"/>
    <property type="evidence" value="ECO:0007669"/>
    <property type="project" value="UniProtKB-SubCell"/>
</dbReference>
<protein>
    <recommendedName>
        <fullName evidence="10">Phosphate transport system permease protein</fullName>
    </recommendedName>
</protein>
<comment type="caution">
    <text evidence="12">The sequence shown here is derived from an EMBL/GenBank/DDBJ whole genome shotgun (WGS) entry which is preliminary data.</text>
</comment>
<proteinExistence type="inferred from homology"/>
<keyword evidence="7 9" id="KW-1133">Transmembrane helix</keyword>
<evidence type="ECO:0000256" key="8">
    <source>
        <dbReference type="ARBA" id="ARBA00023136"/>
    </source>
</evidence>
<evidence type="ECO:0000313" key="12">
    <source>
        <dbReference type="EMBL" id="PAU70179.1"/>
    </source>
</evidence>
<evidence type="ECO:0000256" key="3">
    <source>
        <dbReference type="ARBA" id="ARBA00022448"/>
    </source>
</evidence>
<evidence type="ECO:0000256" key="5">
    <source>
        <dbReference type="ARBA" id="ARBA00022592"/>
    </source>
</evidence>
<keyword evidence="8 9" id="KW-0472">Membrane</keyword>
<dbReference type="GO" id="GO:0006817">
    <property type="term" value="P:phosphate ion transport"/>
    <property type="evidence" value="ECO:0007669"/>
    <property type="project" value="UniProtKB-KW"/>
</dbReference>
<evidence type="ECO:0000313" key="13">
    <source>
        <dbReference type="Proteomes" id="UP000217986"/>
    </source>
</evidence>
<sequence>MPGNDLQRAAVDEVAVAPIPKGTDPGEARRGRAADRIFAGLAYGSGLLILAVLAAVAVFLLLRAWPAVGGPPDAVDAVVSSFTGGRFASLWGYVPPLLFGSVLVAALALALAFFVSLGIAVFISQYAPRRLVGALNTIIDLLAAIPSVVYGLWGGLVLVPAIYPFWNWIAGHFGWIPLFAGPAANPSRTVATVALVLAVMILPIITSMTRDIFLQTPKLLEEAALGLGATQWETIRLAVLPFGRSGIVSASMLGLGRALGETMAVLMILSPGLKYSFHLLQASQSQTIAANIAAQYPEANGLGVSVLIATGLVLFAITFAVNYAARRLTGKAAS</sequence>
<dbReference type="GO" id="GO:0005315">
    <property type="term" value="F:phosphate transmembrane transporter activity"/>
    <property type="evidence" value="ECO:0007669"/>
    <property type="project" value="InterPro"/>
</dbReference>
<feature type="transmembrane region" description="Helical" evidence="9">
    <location>
        <begin position="304"/>
        <end position="325"/>
    </location>
</feature>
<reference evidence="12 13" key="1">
    <citation type="journal article" date="2017" name="ISME J.">
        <title>Unveiling bifidobacterial biogeography across the mammalian branch of the tree of life.</title>
        <authorList>
            <person name="Milani C."/>
            <person name="Mangifesta M."/>
            <person name="Mancabelli L."/>
            <person name="Lugli G.A."/>
            <person name="James K."/>
            <person name="Duranti S."/>
            <person name="Turroni F."/>
            <person name="Ferrario C."/>
            <person name="Ossiprandi M.C."/>
            <person name="van Sinderen D."/>
            <person name="Ventura M."/>
        </authorList>
    </citation>
    <scope>NUCLEOTIDE SEQUENCE [LARGE SCALE GENOMIC DNA]</scope>
    <source>
        <strain evidence="12 13">70</strain>
    </source>
</reference>
<dbReference type="OrthoDB" id="9785113at2"/>
<feature type="transmembrane region" description="Helical" evidence="9">
    <location>
        <begin position="190"/>
        <end position="209"/>
    </location>
</feature>
<evidence type="ECO:0000256" key="6">
    <source>
        <dbReference type="ARBA" id="ARBA00022692"/>
    </source>
</evidence>
<comment type="similarity">
    <text evidence="2 10">Belongs to the binding-protein-dependent transport system permease family. CysTW subfamily.</text>
</comment>
<keyword evidence="5 10" id="KW-0592">Phosphate transport</keyword>
<feature type="transmembrane region" description="Helical" evidence="9">
    <location>
        <begin position="37"/>
        <end position="62"/>
    </location>
</feature>
<evidence type="ECO:0000256" key="1">
    <source>
        <dbReference type="ARBA" id="ARBA00004651"/>
    </source>
</evidence>
<feature type="domain" description="ABC transmembrane type-1" evidence="11">
    <location>
        <begin position="98"/>
        <end position="325"/>
    </location>
</feature>
<evidence type="ECO:0000259" key="11">
    <source>
        <dbReference type="PROSITE" id="PS50928"/>
    </source>
</evidence>
<keyword evidence="6 9" id="KW-0812">Transmembrane</keyword>
<feature type="transmembrane region" description="Helical" evidence="9">
    <location>
        <begin position="165"/>
        <end position="183"/>
    </location>
</feature>
<accession>A0A2A2ELY5</accession>
<evidence type="ECO:0000256" key="7">
    <source>
        <dbReference type="ARBA" id="ARBA00022989"/>
    </source>
</evidence>